<feature type="binding site" description="axial binding residue" evidence="14">
    <location>
        <position position="457"/>
    </location>
    <ligand>
        <name>heme</name>
        <dbReference type="ChEBI" id="CHEBI:30413"/>
    </ligand>
    <ligandPart>
        <name>Fe</name>
        <dbReference type="ChEBI" id="CHEBI:18248"/>
    </ligandPart>
</feature>
<evidence type="ECO:0000256" key="9">
    <source>
        <dbReference type="ARBA" id="ARBA00022848"/>
    </source>
</evidence>
<organism evidence="16 17">
    <name type="scientific">Vanessa tameamea</name>
    <name type="common">Kamehameha butterfly</name>
    <dbReference type="NCBI Taxonomy" id="334116"/>
    <lineage>
        <taxon>Eukaryota</taxon>
        <taxon>Metazoa</taxon>
        <taxon>Ecdysozoa</taxon>
        <taxon>Arthropoda</taxon>
        <taxon>Hexapoda</taxon>
        <taxon>Insecta</taxon>
        <taxon>Pterygota</taxon>
        <taxon>Neoptera</taxon>
        <taxon>Endopterygota</taxon>
        <taxon>Lepidoptera</taxon>
        <taxon>Glossata</taxon>
        <taxon>Ditrysia</taxon>
        <taxon>Papilionoidea</taxon>
        <taxon>Nymphalidae</taxon>
        <taxon>Nymphalinae</taxon>
        <taxon>Vanessa</taxon>
    </lineage>
</organism>
<keyword evidence="6 14" id="KW-0349">Heme</keyword>
<comment type="similarity">
    <text evidence="5 15">Belongs to the cytochrome P450 family.</text>
</comment>
<evidence type="ECO:0000256" key="2">
    <source>
        <dbReference type="ARBA" id="ARBA00003690"/>
    </source>
</evidence>
<dbReference type="InterPro" id="IPR050196">
    <property type="entry name" value="Cytochrome_P450_Monoox"/>
</dbReference>
<evidence type="ECO:0000256" key="10">
    <source>
        <dbReference type="ARBA" id="ARBA00023002"/>
    </source>
</evidence>
<dbReference type="Pfam" id="PF00067">
    <property type="entry name" value="p450"/>
    <property type="match status" value="1"/>
</dbReference>
<dbReference type="RefSeq" id="XP_026491186.2">
    <property type="nucleotide sequence ID" value="XM_026635401.2"/>
</dbReference>
<dbReference type="GO" id="GO:0005789">
    <property type="term" value="C:endoplasmic reticulum membrane"/>
    <property type="evidence" value="ECO:0007669"/>
    <property type="project" value="UniProtKB-SubCell"/>
</dbReference>
<dbReference type="GO" id="GO:0020037">
    <property type="term" value="F:heme binding"/>
    <property type="evidence" value="ECO:0007669"/>
    <property type="project" value="InterPro"/>
</dbReference>
<dbReference type="Gene3D" id="1.10.630.10">
    <property type="entry name" value="Cytochrome P450"/>
    <property type="match status" value="1"/>
</dbReference>
<keyword evidence="10 15" id="KW-0560">Oxidoreductase</keyword>
<evidence type="ECO:0000313" key="16">
    <source>
        <dbReference type="Proteomes" id="UP001652626"/>
    </source>
</evidence>
<dbReference type="InterPro" id="IPR017972">
    <property type="entry name" value="Cyt_P450_CS"/>
</dbReference>
<reference evidence="16" key="1">
    <citation type="submission" date="2025-05" db="UniProtKB">
        <authorList>
            <consortium name="RefSeq"/>
        </authorList>
    </citation>
    <scope>NUCLEOTIDE SEQUENCE [LARGE SCALE GENOMIC DNA]</scope>
</reference>
<keyword evidence="7 14" id="KW-0479">Metal-binding</keyword>
<evidence type="ECO:0000256" key="15">
    <source>
        <dbReference type="RuleBase" id="RU000461"/>
    </source>
</evidence>
<evidence type="ECO:0000256" key="14">
    <source>
        <dbReference type="PIRSR" id="PIRSR602401-1"/>
    </source>
</evidence>
<evidence type="ECO:0000256" key="12">
    <source>
        <dbReference type="ARBA" id="ARBA00023033"/>
    </source>
</evidence>
<keyword evidence="16" id="KW-1185">Reference proteome</keyword>
<evidence type="ECO:0000256" key="5">
    <source>
        <dbReference type="ARBA" id="ARBA00010617"/>
    </source>
</evidence>
<reference evidence="17" key="2">
    <citation type="submission" date="2025-08" db="UniProtKB">
        <authorList>
            <consortium name="RefSeq"/>
        </authorList>
    </citation>
    <scope>IDENTIFICATION</scope>
    <source>
        <tissue evidence="17">Whole body</tissue>
    </source>
</reference>
<dbReference type="OrthoDB" id="1470350at2759"/>
<evidence type="ECO:0000256" key="7">
    <source>
        <dbReference type="ARBA" id="ARBA00022723"/>
    </source>
</evidence>
<comment type="subcellular location">
    <subcellularLocation>
        <location evidence="4">Endoplasmic reticulum membrane</location>
        <topology evidence="4">Peripheral membrane protein</topology>
    </subcellularLocation>
    <subcellularLocation>
        <location evidence="3">Microsome membrane</location>
        <topology evidence="3">Peripheral membrane protein</topology>
    </subcellularLocation>
</comment>
<evidence type="ECO:0000256" key="3">
    <source>
        <dbReference type="ARBA" id="ARBA00004174"/>
    </source>
</evidence>
<evidence type="ECO:0000256" key="13">
    <source>
        <dbReference type="ARBA" id="ARBA00023136"/>
    </source>
</evidence>
<dbReference type="InterPro" id="IPR002401">
    <property type="entry name" value="Cyt_P450_E_grp-I"/>
</dbReference>
<dbReference type="InterPro" id="IPR036396">
    <property type="entry name" value="Cyt_P450_sf"/>
</dbReference>
<evidence type="ECO:0000256" key="11">
    <source>
        <dbReference type="ARBA" id="ARBA00023004"/>
    </source>
</evidence>
<comment type="function">
    <text evidence="2">May be involved in the metabolism of insect hormones and in the breakdown of synthetic insecticides.</text>
</comment>
<dbReference type="AlphaFoldDB" id="A0A8B8I4Z9"/>
<comment type="cofactor">
    <cofactor evidence="1 14">
        <name>heme</name>
        <dbReference type="ChEBI" id="CHEBI:30413"/>
    </cofactor>
</comment>
<keyword evidence="13" id="KW-0472">Membrane</keyword>
<keyword evidence="11 14" id="KW-0408">Iron</keyword>
<accession>A0A8B8I4Z9</accession>
<protein>
    <submittedName>
        <fullName evidence="17">Cytochrome P450 4c3-like</fullName>
    </submittedName>
</protein>
<gene>
    <name evidence="17" type="primary">LOC113397173</name>
</gene>
<dbReference type="PRINTS" id="PR00463">
    <property type="entry name" value="EP450I"/>
</dbReference>
<dbReference type="PROSITE" id="PS00086">
    <property type="entry name" value="CYTOCHROME_P450"/>
    <property type="match status" value="1"/>
</dbReference>
<dbReference type="InterPro" id="IPR001128">
    <property type="entry name" value="Cyt_P450"/>
</dbReference>
<dbReference type="GO" id="GO:0016705">
    <property type="term" value="F:oxidoreductase activity, acting on paired donors, with incorporation or reduction of molecular oxygen"/>
    <property type="evidence" value="ECO:0007669"/>
    <property type="project" value="InterPro"/>
</dbReference>
<keyword evidence="12 15" id="KW-0503">Monooxygenase</keyword>
<dbReference type="PRINTS" id="PR00385">
    <property type="entry name" value="P450"/>
</dbReference>
<dbReference type="SUPFAM" id="SSF48264">
    <property type="entry name" value="Cytochrome P450"/>
    <property type="match status" value="1"/>
</dbReference>
<keyword evidence="8" id="KW-0256">Endoplasmic reticulum</keyword>
<keyword evidence="9" id="KW-0492">Microsome</keyword>
<dbReference type="PANTHER" id="PTHR24291:SF189">
    <property type="entry name" value="CYTOCHROME P450 4C3-RELATED"/>
    <property type="match status" value="1"/>
</dbReference>
<name>A0A8B8I4Z9_VANTA</name>
<dbReference type="GO" id="GO:0004497">
    <property type="term" value="F:monooxygenase activity"/>
    <property type="evidence" value="ECO:0007669"/>
    <property type="project" value="UniProtKB-KW"/>
</dbReference>
<dbReference type="PANTHER" id="PTHR24291">
    <property type="entry name" value="CYTOCHROME P450 FAMILY 4"/>
    <property type="match status" value="1"/>
</dbReference>
<dbReference type="GeneID" id="113397173"/>
<dbReference type="GO" id="GO:0005506">
    <property type="term" value="F:iron ion binding"/>
    <property type="evidence" value="ECO:0007669"/>
    <property type="project" value="InterPro"/>
</dbReference>
<dbReference type="Proteomes" id="UP001652626">
    <property type="component" value="Chromosome 3"/>
</dbReference>
<evidence type="ECO:0000256" key="1">
    <source>
        <dbReference type="ARBA" id="ARBA00001971"/>
    </source>
</evidence>
<proteinExistence type="inferred from homology"/>
<dbReference type="OMA" id="WEKHGKQ"/>
<evidence type="ECO:0000256" key="8">
    <source>
        <dbReference type="ARBA" id="ARBA00022824"/>
    </source>
</evidence>
<sequence>MIFVLLLCFMVCLVFLYDYYKRTRGHRWEKLSEFPGDTPLPIFGNGLQLGFDADESAHKLLAMWEKHGKQNIRLSLGSEDWILLTDPDDIGTILNHSTEISKTLERNMAMKPFFGNSVSTSEGERWKSTRKLMAPSFNFNTLEAKIDDVNKYCDRLFEIFDTYDGNGHVELYRYLRPFMYDILCKSLMGVETNLLADPDDPYLKASGKVIKIVTDNYFSYWRNIRILFMMTSHYTEMMHTIKTIKQNSTNIILSRRKILNSIIEKTRNNNKNVDIDLEKIIESKLYDSGCLLDKLIFSKSSNGESTSDDIINEEITLLCFTGHYTTTATISHTLYCLAKYPEIQNRVLEEQRSLFNKNMHKKPTAQDLNQMKYLEAVIKESIRVLPTVTKIGRQLQNDLTFKDGRVAPAGSSVIVFYEAAFKNPTVFPEPEKFNPDRFLDSMHTFAFVPFSAGPRNCIGFRFAWVAMKATISNILKRYEVMLGDAGTEPQFVSRITTESKNGILLKLKKRNY</sequence>
<evidence type="ECO:0000256" key="4">
    <source>
        <dbReference type="ARBA" id="ARBA00004406"/>
    </source>
</evidence>
<evidence type="ECO:0000256" key="6">
    <source>
        <dbReference type="ARBA" id="ARBA00022617"/>
    </source>
</evidence>
<evidence type="ECO:0000313" key="17">
    <source>
        <dbReference type="RefSeq" id="XP_026491186.2"/>
    </source>
</evidence>